<dbReference type="AlphaFoldDB" id="A0A1E5RJH5"/>
<comment type="caution">
    <text evidence="7">The sequence shown here is derived from an EMBL/GenBank/DDBJ whole genome shotgun (WGS) entry which is preliminary data.</text>
</comment>
<evidence type="ECO:0000256" key="4">
    <source>
        <dbReference type="ARBA" id="ARBA00022840"/>
    </source>
</evidence>
<gene>
    <name evidence="7" type="ORF">AWRI3580_g3039</name>
</gene>
<evidence type="ECO:0000256" key="6">
    <source>
        <dbReference type="RuleBase" id="RU003785"/>
    </source>
</evidence>
<proteinExistence type="inferred from homology"/>
<dbReference type="NCBIfam" id="TIGR00174">
    <property type="entry name" value="miaA"/>
    <property type="match status" value="1"/>
</dbReference>
<dbReference type="Gene3D" id="3.40.50.300">
    <property type="entry name" value="P-loop containing nucleotide triphosphate hydrolases"/>
    <property type="match status" value="1"/>
</dbReference>
<dbReference type="GO" id="GO:0052381">
    <property type="term" value="F:tRNA dimethylallyltransferase activity"/>
    <property type="evidence" value="ECO:0007669"/>
    <property type="project" value="UniProtKB-EC"/>
</dbReference>
<keyword evidence="8" id="KW-1185">Reference proteome</keyword>
<dbReference type="SUPFAM" id="SSF52540">
    <property type="entry name" value="P-loop containing nucleoside triphosphate hydrolases"/>
    <property type="match status" value="1"/>
</dbReference>
<accession>A0A1E5RJH5</accession>
<evidence type="ECO:0000256" key="5">
    <source>
        <dbReference type="RuleBase" id="RU003783"/>
    </source>
</evidence>
<name>A0A1E5RJH5_HANUV</name>
<evidence type="ECO:0000313" key="8">
    <source>
        <dbReference type="Proteomes" id="UP000095358"/>
    </source>
</evidence>
<dbReference type="InterPro" id="IPR027417">
    <property type="entry name" value="P-loop_NTPase"/>
</dbReference>
<dbReference type="PANTHER" id="PTHR11088">
    <property type="entry name" value="TRNA DIMETHYLALLYLTRANSFERASE"/>
    <property type="match status" value="1"/>
</dbReference>
<protein>
    <recommendedName>
        <fullName evidence="5">tRNA dimethylallyltransferase</fullName>
        <ecNumber evidence="5">2.5.1.75</ecNumber>
    </recommendedName>
</protein>
<reference evidence="8" key="1">
    <citation type="journal article" date="2016" name="Genome Announc.">
        <title>Genome sequences of three species of Hanseniaspora isolated from spontaneous wine fermentations.</title>
        <authorList>
            <person name="Sternes P.R."/>
            <person name="Lee D."/>
            <person name="Kutyna D.R."/>
            <person name="Borneman A.R."/>
        </authorList>
    </citation>
    <scope>NUCLEOTIDE SEQUENCE [LARGE SCALE GENOMIC DNA]</scope>
    <source>
        <strain evidence="8">AWRI3580</strain>
    </source>
</reference>
<dbReference type="EMBL" id="LPNN01000005">
    <property type="protein sequence ID" value="OEJ87036.1"/>
    <property type="molecule type" value="Genomic_DNA"/>
</dbReference>
<dbReference type="GO" id="GO:0005739">
    <property type="term" value="C:mitochondrion"/>
    <property type="evidence" value="ECO:0007669"/>
    <property type="project" value="TreeGrafter"/>
</dbReference>
<dbReference type="VEuPathDB" id="FungiDB:AWRI3580_g3039"/>
<dbReference type="OrthoDB" id="775260at2759"/>
<dbReference type="Gene3D" id="3.30.160.60">
    <property type="entry name" value="Classic Zinc Finger"/>
    <property type="match status" value="1"/>
</dbReference>
<evidence type="ECO:0000256" key="1">
    <source>
        <dbReference type="ARBA" id="ARBA00005842"/>
    </source>
</evidence>
<keyword evidence="5" id="KW-0819">tRNA processing</keyword>
<evidence type="ECO:0000256" key="3">
    <source>
        <dbReference type="ARBA" id="ARBA00022741"/>
    </source>
</evidence>
<dbReference type="STRING" id="29833.A0A1E5RJH5"/>
<dbReference type="GO" id="GO:0005524">
    <property type="term" value="F:ATP binding"/>
    <property type="evidence" value="ECO:0007669"/>
    <property type="project" value="UniProtKB-KW"/>
</dbReference>
<organism evidence="7 8">
    <name type="scientific">Hanseniaspora uvarum</name>
    <name type="common">Yeast</name>
    <name type="synonym">Kloeckera apiculata</name>
    <dbReference type="NCBI Taxonomy" id="29833"/>
    <lineage>
        <taxon>Eukaryota</taxon>
        <taxon>Fungi</taxon>
        <taxon>Dikarya</taxon>
        <taxon>Ascomycota</taxon>
        <taxon>Saccharomycotina</taxon>
        <taxon>Saccharomycetes</taxon>
        <taxon>Saccharomycodales</taxon>
        <taxon>Saccharomycodaceae</taxon>
        <taxon>Hanseniaspora</taxon>
    </lineage>
</organism>
<comment type="catalytic activity">
    <reaction evidence="5">
        <text>adenosine(37) in tRNA + dimethylallyl diphosphate = N(6)-dimethylallyladenosine(37) in tRNA + diphosphate</text>
        <dbReference type="Rhea" id="RHEA:26482"/>
        <dbReference type="Rhea" id="RHEA-COMP:10162"/>
        <dbReference type="Rhea" id="RHEA-COMP:10375"/>
        <dbReference type="ChEBI" id="CHEBI:33019"/>
        <dbReference type="ChEBI" id="CHEBI:57623"/>
        <dbReference type="ChEBI" id="CHEBI:74411"/>
        <dbReference type="ChEBI" id="CHEBI:74415"/>
        <dbReference type="EC" id="2.5.1.75"/>
    </reaction>
</comment>
<dbReference type="Gene3D" id="1.10.20.140">
    <property type="match status" value="1"/>
</dbReference>
<dbReference type="EC" id="2.5.1.75" evidence="5"/>
<dbReference type="HAMAP" id="MF_00185">
    <property type="entry name" value="IPP_trans"/>
    <property type="match status" value="1"/>
</dbReference>
<dbReference type="Proteomes" id="UP000095358">
    <property type="component" value="Unassembled WGS sequence"/>
</dbReference>
<dbReference type="Pfam" id="PF01715">
    <property type="entry name" value="IPPT"/>
    <property type="match status" value="1"/>
</dbReference>
<dbReference type="GO" id="GO:0006400">
    <property type="term" value="P:tRNA modification"/>
    <property type="evidence" value="ECO:0007669"/>
    <property type="project" value="TreeGrafter"/>
</dbReference>
<keyword evidence="2 6" id="KW-0808">Transferase</keyword>
<dbReference type="PANTHER" id="PTHR11088:SF89">
    <property type="entry name" value="TRNA DIMETHYLALLYLTRANSFERASE"/>
    <property type="match status" value="1"/>
</dbReference>
<evidence type="ECO:0000256" key="2">
    <source>
        <dbReference type="ARBA" id="ARBA00022679"/>
    </source>
</evidence>
<dbReference type="InterPro" id="IPR039657">
    <property type="entry name" value="Dimethylallyltransferase"/>
</dbReference>
<keyword evidence="4 6" id="KW-0067">ATP-binding</keyword>
<dbReference type="InterPro" id="IPR018022">
    <property type="entry name" value="IPT"/>
</dbReference>
<evidence type="ECO:0000313" key="7">
    <source>
        <dbReference type="EMBL" id="OEJ87036.1"/>
    </source>
</evidence>
<sequence>MFRRLSTLMEPVKKEKIVVILGSTATGKSDLSIQLATHFNGEIINSDSMQLYKNVDIVTNKHPIEERNNIPHHLMDFLPLSESYNLSLFEKDCNQKIKELLGNSKLPIIVGGTHYYLQALFNKTISEEYSRDLWTEKERNFLKENQFNTQVLYDELTKVDPVIASKWHPNDQTKLYNMLKIYYSTKEKPSDIYLSQEFSMKYDVLFLWVYSKPEILNKRLDNRVDGMFDKGALEEVKYLYEKFKEYNIGENREEKMKSGIWQVIGFKEFLPWLEDDCQDQKKFDQGKEVMKIKTRQYAKSQIKWIKNTLVPDIKGKNLFVLNASDLNEWKGKVENRAIDITQNFLKDLDIDKFEQTPEELSDLLDKTKLEKFQSVKNPIELKLNLAPFTCDNCTDKKGKPLVIIGQEKFKEHLNSNKHKHVLQYIAKKRKFEEWKKQQEEKEKEEGNVDI</sequence>
<comment type="similarity">
    <text evidence="1 6">Belongs to the IPP transferase family.</text>
</comment>
<keyword evidence="3 6" id="KW-0547">Nucleotide-binding</keyword>